<feature type="compositionally biased region" description="Basic residues" evidence="2">
    <location>
        <begin position="173"/>
        <end position="187"/>
    </location>
</feature>
<comment type="caution">
    <text evidence="4">The sequence shown here is derived from an EMBL/GenBank/DDBJ whole genome shotgun (WGS) entry which is preliminary data.</text>
</comment>
<feature type="compositionally biased region" description="Basic residues" evidence="2">
    <location>
        <begin position="201"/>
        <end position="210"/>
    </location>
</feature>
<dbReference type="PANTHER" id="PTHR10098:SF108">
    <property type="entry name" value="TETRATRICOPEPTIDE REPEAT PROTEIN 28"/>
    <property type="match status" value="1"/>
</dbReference>
<evidence type="ECO:0000313" key="4">
    <source>
        <dbReference type="EMBL" id="MUN35423.1"/>
    </source>
</evidence>
<feature type="repeat" description="TPR" evidence="1">
    <location>
        <begin position="460"/>
        <end position="493"/>
    </location>
</feature>
<accession>A0A7K1KTE3</accession>
<dbReference type="EMBL" id="WOFH01000001">
    <property type="protein sequence ID" value="MUN35423.1"/>
    <property type="molecule type" value="Genomic_DNA"/>
</dbReference>
<evidence type="ECO:0000313" key="5">
    <source>
        <dbReference type="Proteomes" id="UP000432015"/>
    </source>
</evidence>
<dbReference type="InterPro" id="IPR024983">
    <property type="entry name" value="CHAT_dom"/>
</dbReference>
<feature type="domain" description="CHAT" evidence="3">
    <location>
        <begin position="897"/>
        <end position="1154"/>
    </location>
</feature>
<reference evidence="4 5" key="1">
    <citation type="submission" date="2019-11" db="EMBL/GenBank/DDBJ databases">
        <authorList>
            <person name="Cao P."/>
        </authorList>
    </citation>
    <scope>NUCLEOTIDE SEQUENCE [LARGE SCALE GENOMIC DNA]</scope>
    <source>
        <strain evidence="4 5">NEAU-AAG5</strain>
    </source>
</reference>
<organism evidence="4 5">
    <name type="scientific">Actinomadura litoris</name>
    <dbReference type="NCBI Taxonomy" id="2678616"/>
    <lineage>
        <taxon>Bacteria</taxon>
        <taxon>Bacillati</taxon>
        <taxon>Actinomycetota</taxon>
        <taxon>Actinomycetes</taxon>
        <taxon>Streptosporangiales</taxon>
        <taxon>Thermomonosporaceae</taxon>
        <taxon>Actinomadura</taxon>
    </lineage>
</organism>
<evidence type="ECO:0000256" key="2">
    <source>
        <dbReference type="SAM" id="MobiDB-lite"/>
    </source>
</evidence>
<dbReference type="InterPro" id="IPR011990">
    <property type="entry name" value="TPR-like_helical_dom_sf"/>
</dbReference>
<feature type="repeat" description="TPR" evidence="1">
    <location>
        <begin position="380"/>
        <end position="413"/>
    </location>
</feature>
<gene>
    <name evidence="4" type="ORF">GNZ18_02235</name>
</gene>
<keyword evidence="1" id="KW-0802">TPR repeat</keyword>
<dbReference type="Pfam" id="PF13424">
    <property type="entry name" value="TPR_12"/>
    <property type="match status" value="3"/>
</dbReference>
<evidence type="ECO:0000259" key="3">
    <source>
        <dbReference type="Pfam" id="PF12770"/>
    </source>
</evidence>
<feature type="region of interest" description="Disordered" evidence="2">
    <location>
        <begin position="1"/>
        <end position="244"/>
    </location>
</feature>
<dbReference type="PROSITE" id="PS50005">
    <property type="entry name" value="TPR"/>
    <property type="match status" value="3"/>
</dbReference>
<sequence length="1156" mass="125077">MRPGPRRRPEPAAARRGPGGHRAAVRAAVRGGRRRGERRQAAVRPQEPPDGLRRGRHGVRAARRPGPGAGAGAPGPPRRRGPPRLRRLDRHGRQAVDRGRVRRVPPQHRRPDGGAPATARLDRAQARRRQRGGARPGPAAHGGGHRTHRPERGGILRFDGRGHQPPGGQPGAARRRRGAGGRPRRAGLRPPVRLRDQTRLPRGRRGRVHQGPRPGEGVRRAGVAVDPAEDSGGRVSSPELDASDPLNNAVAYARIGKRLMDDHQELEAIGCYEEAVPWAERALAEREEDRAELLPFLQYLHDVLGNLMLRQSRLDEAETHFGRALDIATGIDAGSADVAKFTSNLGSVHKPRGELREALALFRKAAEIVSALSPVPDAYPSYLSNAGTVHLALGELDEALALFRRALEVDRKTDPGAAATDLSLIGSVLVEYGDLDAARTHYELALVMQRELDPRSPATARELVNVGYVLRLGGDLDQALRYYYGALDIDEALAPGSTETATDLANIAAIHRRRGEDGRALDAVERAVEISRRVVPRSPSLASRLSTLGGLRLRAGDRAAALAAFREALDIDRAAAPRSLETARDLGNLGGFLIDEDLAAARRHCEEALSIYAESVPDSPSAAVVHGNLAVIARAEGDLDQALAAARRALDITRRASPASESTMIDLVNLGVIHEGRDELDAALDRYAEAVEIVESLRARAGIGTARESLFAEHQTPFTGLVALLVHRGGPGDHDRAFHVSERARTRALMDLLSERRLEIRAEDPAQEALLAEEQDLRTRLAVLHEQSPGQREYRRVEERLERVTLRIRDELPGYAALKEPEPLDLPATQRLLDGGTLLLAYHLAPYGCAVWAITRGTSRAVHIRGGEDRIKELLDRALARYREGALGDEATEAARRELAGLLLGPVAPELDAARRLVIVPGGALAYLPFEMLPFRDGPLGDRAVVSYVPSATVLGELAGRTRRPAGGPFLGVGLEESLPGTREVAEIAAEYGGGARALLGPDATKEHFAREAGGHRIVHLATHGAIDDHEPLYSALSFTGGATLRVYEMFGLDLTADVVVCSACDTAVGPITRGEGLVGMSRALFYAGAQSLVVSLWPIPDRPTRRLMRAFHRHLRSGARPADALRSAKTEVRASHPLVYRDPYTWAGFVLLGVP</sequence>
<feature type="compositionally biased region" description="Low complexity" evidence="2">
    <location>
        <begin position="11"/>
        <end position="30"/>
    </location>
</feature>
<dbReference type="SMART" id="SM00028">
    <property type="entry name" value="TPR"/>
    <property type="match status" value="8"/>
</dbReference>
<dbReference type="AlphaFoldDB" id="A0A7K1KTE3"/>
<dbReference type="InterPro" id="IPR019734">
    <property type="entry name" value="TPR_rpt"/>
</dbReference>
<feature type="compositionally biased region" description="Basic residues" evidence="2">
    <location>
        <begin position="77"/>
        <end position="90"/>
    </location>
</feature>
<evidence type="ECO:0000256" key="1">
    <source>
        <dbReference type="PROSITE-ProRule" id="PRU00339"/>
    </source>
</evidence>
<dbReference type="SUPFAM" id="SSF48452">
    <property type="entry name" value="TPR-like"/>
    <property type="match status" value="2"/>
</dbReference>
<dbReference type="Proteomes" id="UP000432015">
    <property type="component" value="Unassembled WGS sequence"/>
</dbReference>
<proteinExistence type="predicted"/>
<protein>
    <submittedName>
        <fullName evidence="4">CHAT domain-containing protein</fullName>
    </submittedName>
</protein>
<feature type="compositionally biased region" description="Basic and acidic residues" evidence="2">
    <location>
        <begin position="150"/>
        <end position="162"/>
    </location>
</feature>
<feature type="repeat" description="TPR" evidence="1">
    <location>
        <begin position="542"/>
        <end position="575"/>
    </location>
</feature>
<keyword evidence="5" id="KW-1185">Reference proteome</keyword>
<dbReference type="Pfam" id="PF12770">
    <property type="entry name" value="CHAT"/>
    <property type="match status" value="1"/>
</dbReference>
<dbReference type="PANTHER" id="PTHR10098">
    <property type="entry name" value="RAPSYN-RELATED"/>
    <property type="match status" value="1"/>
</dbReference>
<name>A0A7K1KTE3_9ACTN</name>
<feature type="compositionally biased region" description="Basic residues" evidence="2">
    <location>
        <begin position="54"/>
        <end position="63"/>
    </location>
</feature>
<dbReference type="Gene3D" id="1.25.40.10">
    <property type="entry name" value="Tetratricopeptide repeat domain"/>
    <property type="match status" value="3"/>
</dbReference>